<proteinExistence type="predicted"/>
<protein>
    <submittedName>
        <fullName evidence="2">Nucleotidyltransferase</fullName>
    </submittedName>
</protein>
<comment type="caution">
    <text evidence="2">The sequence shown here is derived from an EMBL/GenBank/DDBJ whole genome shotgun (WGS) entry which is preliminary data.</text>
</comment>
<evidence type="ECO:0000313" key="3">
    <source>
        <dbReference type="Proteomes" id="UP000767854"/>
    </source>
</evidence>
<dbReference type="RefSeq" id="WP_204661709.1">
    <property type="nucleotide sequence ID" value="NZ_JAFBDT010000002.1"/>
</dbReference>
<dbReference type="PANTHER" id="PTHR43449:SF1">
    <property type="entry name" value="POLYMERASE BETA NUCLEOTIDYLTRANSFERASE DOMAIN-CONTAINING PROTEIN"/>
    <property type="match status" value="1"/>
</dbReference>
<dbReference type="InterPro" id="IPR043519">
    <property type="entry name" value="NT_sf"/>
</dbReference>
<name>A0ABS2MND8_9FIRM</name>
<feature type="domain" description="Polymerase beta nucleotidyltransferase" evidence="1">
    <location>
        <begin position="12"/>
        <end position="102"/>
    </location>
</feature>
<dbReference type="Pfam" id="PF18765">
    <property type="entry name" value="Polbeta"/>
    <property type="match status" value="1"/>
</dbReference>
<dbReference type="Proteomes" id="UP000767854">
    <property type="component" value="Unassembled WGS sequence"/>
</dbReference>
<reference evidence="2 3" key="1">
    <citation type="submission" date="2021-01" db="EMBL/GenBank/DDBJ databases">
        <title>Genomic Encyclopedia of Type Strains, Phase IV (KMG-IV): sequencing the most valuable type-strain genomes for metagenomic binning, comparative biology and taxonomic classification.</title>
        <authorList>
            <person name="Goeker M."/>
        </authorList>
    </citation>
    <scope>NUCLEOTIDE SEQUENCE [LARGE SCALE GENOMIC DNA]</scope>
    <source>
        <strain evidence="2 3">DSM 24436</strain>
    </source>
</reference>
<dbReference type="SUPFAM" id="SSF81301">
    <property type="entry name" value="Nucleotidyltransferase"/>
    <property type="match status" value="1"/>
</dbReference>
<accession>A0ABS2MND8</accession>
<dbReference type="CDD" id="cd05403">
    <property type="entry name" value="NT_KNTase_like"/>
    <property type="match status" value="1"/>
</dbReference>
<dbReference type="EMBL" id="JAFBDT010000002">
    <property type="protein sequence ID" value="MBM7560906.1"/>
    <property type="molecule type" value="Genomic_DNA"/>
</dbReference>
<evidence type="ECO:0000259" key="1">
    <source>
        <dbReference type="Pfam" id="PF18765"/>
    </source>
</evidence>
<evidence type="ECO:0000313" key="2">
    <source>
        <dbReference type="EMBL" id="MBM7560906.1"/>
    </source>
</evidence>
<dbReference type="Gene3D" id="3.30.460.10">
    <property type="entry name" value="Beta Polymerase, domain 2"/>
    <property type="match status" value="1"/>
</dbReference>
<keyword evidence="3" id="KW-1185">Reference proteome</keyword>
<dbReference type="PANTHER" id="PTHR43449">
    <property type="entry name" value="NUCLEOTIDYLTRANSFERASE"/>
    <property type="match status" value="1"/>
</dbReference>
<sequence>MYGLLDRDLKLISEAANKYQQIEEVVLFGSRAMGNYKKGSDVDLAIIGEHIDRKILRRMSDDLNEEYPLPYFFDVLNYNDISNEELKKHIDSVGKSIYKRNSKE</sequence>
<gene>
    <name evidence="2" type="ORF">JOC49_000420</name>
</gene>
<organism evidence="2 3">
    <name type="scientific">Fusibacter tunisiensis</name>
    <dbReference type="NCBI Taxonomy" id="1008308"/>
    <lineage>
        <taxon>Bacteria</taxon>
        <taxon>Bacillati</taxon>
        <taxon>Bacillota</taxon>
        <taxon>Clostridia</taxon>
        <taxon>Eubacteriales</taxon>
        <taxon>Eubacteriales Family XII. Incertae Sedis</taxon>
        <taxon>Fusibacter</taxon>
    </lineage>
</organism>
<dbReference type="InterPro" id="IPR041633">
    <property type="entry name" value="Polbeta"/>
</dbReference>